<organism evidence="3">
    <name type="scientific">marine metagenome</name>
    <dbReference type="NCBI Taxonomy" id="408172"/>
    <lineage>
        <taxon>unclassified sequences</taxon>
        <taxon>metagenomes</taxon>
        <taxon>ecological metagenomes</taxon>
    </lineage>
</organism>
<keyword evidence="2" id="KW-0472">Membrane</keyword>
<sequence>MSFIKNNKTKSYLIVGVTIMGLGAIKGLYNGLRRTNKRDINDGGPCLNVQDGLISTIGSSGVIVSASTLLGAFEGGMVGLIWPLNLPWGLYQYAKNQLNTEELSDYIQPDQESEQEQEQEQENSIQHQDHIVIESLGDLSNDITHNQD</sequence>
<protein>
    <submittedName>
        <fullName evidence="3">Uncharacterized protein</fullName>
    </submittedName>
</protein>
<dbReference type="AlphaFoldDB" id="A0A381ZX89"/>
<proteinExistence type="predicted"/>
<name>A0A381ZX89_9ZZZZ</name>
<reference evidence="3" key="1">
    <citation type="submission" date="2018-05" db="EMBL/GenBank/DDBJ databases">
        <authorList>
            <person name="Lanie J.A."/>
            <person name="Ng W.-L."/>
            <person name="Kazmierczak K.M."/>
            <person name="Andrzejewski T.M."/>
            <person name="Davidsen T.M."/>
            <person name="Wayne K.J."/>
            <person name="Tettelin H."/>
            <person name="Glass J.I."/>
            <person name="Rusch D."/>
            <person name="Podicherti R."/>
            <person name="Tsui H.-C.T."/>
            <person name="Winkler M.E."/>
        </authorList>
    </citation>
    <scope>NUCLEOTIDE SEQUENCE</scope>
</reference>
<feature type="region of interest" description="Disordered" evidence="1">
    <location>
        <begin position="103"/>
        <end position="148"/>
    </location>
</feature>
<accession>A0A381ZX89</accession>
<keyword evidence="2" id="KW-1133">Transmembrane helix</keyword>
<evidence type="ECO:0000256" key="2">
    <source>
        <dbReference type="SAM" id="Phobius"/>
    </source>
</evidence>
<evidence type="ECO:0000313" key="3">
    <source>
        <dbReference type="EMBL" id="SVA93886.1"/>
    </source>
</evidence>
<keyword evidence="2" id="KW-0812">Transmembrane</keyword>
<dbReference type="EMBL" id="UINC01023032">
    <property type="protein sequence ID" value="SVA93886.1"/>
    <property type="molecule type" value="Genomic_DNA"/>
</dbReference>
<gene>
    <name evidence="3" type="ORF">METZ01_LOCUS146740</name>
</gene>
<feature type="transmembrane region" description="Helical" evidence="2">
    <location>
        <begin position="12"/>
        <end position="29"/>
    </location>
</feature>
<feature type="compositionally biased region" description="Acidic residues" evidence="1">
    <location>
        <begin position="111"/>
        <end position="121"/>
    </location>
</feature>
<evidence type="ECO:0000256" key="1">
    <source>
        <dbReference type="SAM" id="MobiDB-lite"/>
    </source>
</evidence>